<sequence length="405" mass="46165">MKSLIPVCLTLVLLIAGTSRLSAEDSAKPLDYEVDLRVVTEGFDGKTCWVQARTGAIPQAGPFPATVVLTMQKLLLTGSDVFYALNEMRTTDGENWVGPIKHDTLARRRLSDKHEIAVCDFTPGWHAKTKKLLGTGHTVRYENNKVMHVRKRSVAYSVYNEKDHTWSDWTTMSMPDEPRFESCGAGSAQRYDLEDGSILLPVYFKKKGAKQYSTTVVLCDFDGEKLTYKKHGSEHTIPVKRGLYEPSITKYQDKYYLTMRNDDKGYVSVSDDGLNYSEPIVWKFDDGKELGNYNTQQHWVTHSDGLYLVYTRRGANNDHVFRHRAPLFMAQVDPETLQVKRKTERIIVPEKGARMGNFAVVNLSPSETWVTVAEWMQPIGIEKYGSNNRIYTARIKWSKPSRQDD</sequence>
<feature type="signal peptide" evidence="1">
    <location>
        <begin position="1"/>
        <end position="23"/>
    </location>
</feature>
<evidence type="ECO:0000313" key="2">
    <source>
        <dbReference type="EMBL" id="HCO26606.1"/>
    </source>
</evidence>
<accession>A0A3D3RDC5</accession>
<dbReference type="Proteomes" id="UP000263642">
    <property type="component" value="Unassembled WGS sequence"/>
</dbReference>
<name>A0A3D3RDC5_9PLAN</name>
<reference evidence="2 3" key="1">
    <citation type="journal article" date="2018" name="Nat. Biotechnol.">
        <title>A standardized bacterial taxonomy based on genome phylogeny substantially revises the tree of life.</title>
        <authorList>
            <person name="Parks D.H."/>
            <person name="Chuvochina M."/>
            <person name="Waite D.W."/>
            <person name="Rinke C."/>
            <person name="Skarshewski A."/>
            <person name="Chaumeil P.A."/>
            <person name="Hugenholtz P."/>
        </authorList>
    </citation>
    <scope>NUCLEOTIDE SEQUENCE [LARGE SCALE GENOMIC DNA]</scope>
    <source>
        <strain evidence="2">UBA9375</strain>
    </source>
</reference>
<dbReference type="EMBL" id="DQAY01000164">
    <property type="protein sequence ID" value="HCO26606.1"/>
    <property type="molecule type" value="Genomic_DNA"/>
</dbReference>
<dbReference type="InterPro" id="IPR036278">
    <property type="entry name" value="Sialidase_sf"/>
</dbReference>
<comment type="caution">
    <text evidence="2">The sequence shown here is derived from an EMBL/GenBank/DDBJ whole genome shotgun (WGS) entry which is preliminary data.</text>
</comment>
<dbReference type="AlphaFoldDB" id="A0A3D3RDC5"/>
<gene>
    <name evidence="2" type="ORF">DIT97_27675</name>
</gene>
<proteinExistence type="predicted"/>
<dbReference type="Gene3D" id="2.120.10.10">
    <property type="match status" value="1"/>
</dbReference>
<dbReference type="SUPFAM" id="SSF50939">
    <property type="entry name" value="Sialidases"/>
    <property type="match status" value="1"/>
</dbReference>
<protein>
    <submittedName>
        <fullName evidence="2">Sialidase</fullName>
    </submittedName>
</protein>
<evidence type="ECO:0000313" key="3">
    <source>
        <dbReference type="Proteomes" id="UP000263642"/>
    </source>
</evidence>
<organism evidence="2 3">
    <name type="scientific">Gimesia maris</name>
    <dbReference type="NCBI Taxonomy" id="122"/>
    <lineage>
        <taxon>Bacteria</taxon>
        <taxon>Pseudomonadati</taxon>
        <taxon>Planctomycetota</taxon>
        <taxon>Planctomycetia</taxon>
        <taxon>Planctomycetales</taxon>
        <taxon>Planctomycetaceae</taxon>
        <taxon>Gimesia</taxon>
    </lineage>
</organism>
<feature type="chain" id="PRO_5017638256" evidence="1">
    <location>
        <begin position="24"/>
        <end position="405"/>
    </location>
</feature>
<keyword evidence="1" id="KW-0732">Signal</keyword>
<dbReference type="CDD" id="cd15482">
    <property type="entry name" value="Sialidase_non-viral"/>
    <property type="match status" value="1"/>
</dbReference>
<evidence type="ECO:0000256" key="1">
    <source>
        <dbReference type="SAM" id="SignalP"/>
    </source>
</evidence>